<proteinExistence type="predicted"/>
<reference evidence="2" key="1">
    <citation type="journal article" date="2010" name="Nat. Biotechnol.">
        <title>Draft genome sequence of the oilseed species Ricinus communis.</title>
        <authorList>
            <person name="Chan A.P."/>
            <person name="Crabtree J."/>
            <person name="Zhao Q."/>
            <person name="Lorenzi H."/>
            <person name="Orvis J."/>
            <person name="Puiu D."/>
            <person name="Melake-Berhan A."/>
            <person name="Jones K.M."/>
            <person name="Redman J."/>
            <person name="Chen G."/>
            <person name="Cahoon E.B."/>
            <person name="Gedil M."/>
            <person name="Stanke M."/>
            <person name="Haas B.J."/>
            <person name="Wortman J.R."/>
            <person name="Fraser-Liggett C.M."/>
            <person name="Ravel J."/>
            <person name="Rabinowicz P.D."/>
        </authorList>
    </citation>
    <scope>NUCLEOTIDE SEQUENCE [LARGE SCALE GENOMIC DNA]</scope>
    <source>
        <strain evidence="2">cv. Hale</strain>
    </source>
</reference>
<evidence type="ECO:0000313" key="1">
    <source>
        <dbReference type="EMBL" id="EEF24389.1"/>
    </source>
</evidence>
<name>B9TIC5_RICCO</name>
<sequence length="158" mass="17254">MSSPHLIVPTCRNLLPAMQIRSVLPALLFLLPVASMASEAMMYGFVYQCEADEINRVMVETCTSRFPGLSKEADVALAAWRGRNLAKANAARKACANELSAAAEHVSASDLEAARKRMADIKAEIFSNFEAEIRKQGKAPCHEILKQLQTATGPLEIH</sequence>
<dbReference type="InParanoid" id="B9TIC5"/>
<gene>
    <name evidence="1" type="ORF">RCOM_1902150</name>
</gene>
<dbReference type="Proteomes" id="UP000008311">
    <property type="component" value="Unassembled WGS sequence"/>
</dbReference>
<dbReference type="AlphaFoldDB" id="B9TIC5"/>
<keyword evidence="2" id="KW-1185">Reference proteome</keyword>
<organism evidence="1 2">
    <name type="scientific">Ricinus communis</name>
    <name type="common">Castor bean</name>
    <dbReference type="NCBI Taxonomy" id="3988"/>
    <lineage>
        <taxon>Eukaryota</taxon>
        <taxon>Viridiplantae</taxon>
        <taxon>Streptophyta</taxon>
        <taxon>Embryophyta</taxon>
        <taxon>Tracheophyta</taxon>
        <taxon>Spermatophyta</taxon>
        <taxon>Magnoliopsida</taxon>
        <taxon>eudicotyledons</taxon>
        <taxon>Gunneridae</taxon>
        <taxon>Pentapetalae</taxon>
        <taxon>rosids</taxon>
        <taxon>fabids</taxon>
        <taxon>Malpighiales</taxon>
        <taxon>Euphorbiaceae</taxon>
        <taxon>Acalyphoideae</taxon>
        <taxon>Acalypheae</taxon>
        <taxon>Ricinus</taxon>
    </lineage>
</organism>
<dbReference type="EMBL" id="EQ982379">
    <property type="protein sequence ID" value="EEF24389.1"/>
    <property type="molecule type" value="Genomic_DNA"/>
</dbReference>
<evidence type="ECO:0000313" key="2">
    <source>
        <dbReference type="Proteomes" id="UP000008311"/>
    </source>
</evidence>
<protein>
    <submittedName>
        <fullName evidence="1">Uncharacterized protein</fullName>
    </submittedName>
</protein>
<accession>B9TIC5</accession>